<gene>
    <name evidence="8" type="ORF">MQN93_05100</name>
</gene>
<dbReference type="PRINTS" id="PR01590">
    <property type="entry name" value="HTHFIS"/>
</dbReference>
<keyword evidence="2" id="KW-0067">ATP-binding</keyword>
<dbReference type="InterPro" id="IPR027417">
    <property type="entry name" value="P-loop_NTPase"/>
</dbReference>
<evidence type="ECO:0000256" key="1">
    <source>
        <dbReference type="ARBA" id="ARBA00022741"/>
    </source>
</evidence>
<evidence type="ECO:0000256" key="4">
    <source>
        <dbReference type="ARBA" id="ARBA00023125"/>
    </source>
</evidence>
<feature type="region of interest" description="Disordered" evidence="6">
    <location>
        <begin position="499"/>
        <end position="529"/>
    </location>
</feature>
<name>A0ABS9XAM8_9ACTN</name>
<keyword evidence="9" id="KW-1185">Reference proteome</keyword>
<feature type="domain" description="Sigma-54 factor interaction" evidence="7">
    <location>
        <begin position="371"/>
        <end position="430"/>
    </location>
</feature>
<dbReference type="InterPro" id="IPR002197">
    <property type="entry name" value="HTH_Fis"/>
</dbReference>
<dbReference type="Proteomes" id="UP001165270">
    <property type="component" value="Unassembled WGS sequence"/>
</dbReference>
<dbReference type="Gene3D" id="3.30.450.40">
    <property type="match status" value="1"/>
</dbReference>
<evidence type="ECO:0000256" key="3">
    <source>
        <dbReference type="ARBA" id="ARBA00023015"/>
    </source>
</evidence>
<accession>A0ABS9XAM8</accession>
<feature type="region of interest" description="Disordered" evidence="6">
    <location>
        <begin position="1"/>
        <end position="20"/>
    </location>
</feature>
<dbReference type="Gene3D" id="1.10.8.60">
    <property type="match status" value="1"/>
</dbReference>
<dbReference type="InterPro" id="IPR009057">
    <property type="entry name" value="Homeodomain-like_sf"/>
</dbReference>
<evidence type="ECO:0000313" key="9">
    <source>
        <dbReference type="Proteomes" id="UP001165270"/>
    </source>
</evidence>
<dbReference type="RefSeq" id="WP_242708471.1">
    <property type="nucleotide sequence ID" value="NZ_JALDAX010000001.1"/>
</dbReference>
<comment type="caution">
    <text evidence="8">The sequence shown here is derived from an EMBL/GenBank/DDBJ whole genome shotgun (WGS) entry which is preliminary data.</text>
</comment>
<dbReference type="SUPFAM" id="SSF52540">
    <property type="entry name" value="P-loop containing nucleoside triphosphate hydrolases"/>
    <property type="match status" value="1"/>
</dbReference>
<dbReference type="PANTHER" id="PTHR32071">
    <property type="entry name" value="TRANSCRIPTIONAL REGULATORY PROTEIN"/>
    <property type="match status" value="1"/>
</dbReference>
<evidence type="ECO:0000259" key="7">
    <source>
        <dbReference type="PROSITE" id="PS50045"/>
    </source>
</evidence>
<evidence type="ECO:0000256" key="5">
    <source>
        <dbReference type="ARBA" id="ARBA00023163"/>
    </source>
</evidence>
<evidence type="ECO:0000313" key="8">
    <source>
        <dbReference type="EMBL" id="MCI3239099.1"/>
    </source>
</evidence>
<dbReference type="InterPro" id="IPR029016">
    <property type="entry name" value="GAF-like_dom_sf"/>
</dbReference>
<dbReference type="InterPro" id="IPR003018">
    <property type="entry name" value="GAF"/>
</dbReference>
<evidence type="ECO:0000256" key="2">
    <source>
        <dbReference type="ARBA" id="ARBA00022840"/>
    </source>
</evidence>
<dbReference type="Pfam" id="PF25601">
    <property type="entry name" value="AAA_lid_14"/>
    <property type="match status" value="1"/>
</dbReference>
<dbReference type="Pfam" id="PF01590">
    <property type="entry name" value="GAF"/>
    <property type="match status" value="1"/>
</dbReference>
<dbReference type="Pfam" id="PF02954">
    <property type="entry name" value="HTH_8"/>
    <property type="match status" value="1"/>
</dbReference>
<dbReference type="InterPro" id="IPR058031">
    <property type="entry name" value="AAA_lid_NorR"/>
</dbReference>
<reference evidence="8" key="1">
    <citation type="submission" date="2022-03" db="EMBL/GenBank/DDBJ databases">
        <title>Streptomyces 7R015 and 7R016 isolated from Barleria lupulina in Thailand.</title>
        <authorList>
            <person name="Kanchanasin P."/>
            <person name="Phongsopitanun W."/>
            <person name="Tanasupawat S."/>
        </authorList>
    </citation>
    <scope>NUCLEOTIDE SEQUENCE</scope>
    <source>
        <strain evidence="8">7R016</strain>
    </source>
</reference>
<dbReference type="InterPro" id="IPR002078">
    <property type="entry name" value="Sigma_54_int"/>
</dbReference>
<proteinExistence type="predicted"/>
<dbReference type="EMBL" id="JALDAX010000001">
    <property type="protein sequence ID" value="MCI3239099.1"/>
    <property type="molecule type" value="Genomic_DNA"/>
</dbReference>
<organism evidence="8 9">
    <name type="scientific">Streptomyces spinosisporus</name>
    <dbReference type="NCBI Taxonomy" id="2927582"/>
    <lineage>
        <taxon>Bacteria</taxon>
        <taxon>Bacillati</taxon>
        <taxon>Actinomycetota</taxon>
        <taxon>Actinomycetes</taxon>
        <taxon>Kitasatosporales</taxon>
        <taxon>Streptomycetaceae</taxon>
        <taxon>Streptomyces</taxon>
    </lineage>
</organism>
<keyword evidence="5" id="KW-0804">Transcription</keyword>
<keyword evidence="1" id="KW-0547">Nucleotide-binding</keyword>
<keyword evidence="4" id="KW-0238">DNA-binding</keyword>
<dbReference type="PROSITE" id="PS50045">
    <property type="entry name" value="SIGMA54_INTERACT_4"/>
    <property type="match status" value="1"/>
</dbReference>
<protein>
    <submittedName>
        <fullName evidence="8">Fis family transcriptional regulator</fullName>
    </submittedName>
</protein>
<keyword evidence="3" id="KW-0805">Transcription regulation</keyword>
<dbReference type="Gene3D" id="1.10.10.60">
    <property type="entry name" value="Homeodomain-like"/>
    <property type="match status" value="1"/>
</dbReference>
<evidence type="ECO:0000256" key="6">
    <source>
        <dbReference type="SAM" id="MobiDB-lite"/>
    </source>
</evidence>
<sequence length="529" mass="57024">MDDGTNPPRPEGRRSEDGSGIATLAPRLRASWQRSRRYGVAPDHVEPVFTGFVDTESLLYDCGREVLQGLRSTLANEPVSMMITGSDGLVLCRLTDDPAVDRALDRVHLAPGFYFAEQNAGTNGLGLALADRAPSLVRADEHYCAELRGFTCAAVPVLDPASGELAGSVNLTTWSDESSALLLALAQAAAGNTSALMLARGSHPGKAVYRAPRGKVFRVQVAGLADRERPEPPLSPGWTRALERARAAMARGEALAVVGEPGAGKTALACRARRAVRPRERLLGATPPNDADIEPWLSLWAPELVKNDTCVVLEATDALPAWAADRLAEVLASARRPVTPGADRPPQPFVVTAERYEAIPAVLRPLVDSVVEVPPLRLRPEDVLPLADLFALRHRGRTVTFTPAAARALCAHAWPENARQLRRVVQEAASRTDTVDIQHLPAEFFTDTARRLSRIEQLERDEIVRSLTEPGTTVAQAAERLGMSRATIYRKIAHYGIQVPGRGSHHARSGRGQAQPSAGRPSACSPVTR</sequence>
<dbReference type="SUPFAM" id="SSF46689">
    <property type="entry name" value="Homeodomain-like"/>
    <property type="match status" value="1"/>
</dbReference>